<comment type="subcellular location">
    <subcellularLocation>
        <location evidence="1">Secreted</location>
    </subcellularLocation>
</comment>
<reference evidence="7" key="1">
    <citation type="submission" date="2025-08" db="UniProtKB">
        <authorList>
            <consortium name="Ensembl"/>
        </authorList>
    </citation>
    <scope>IDENTIFICATION</scope>
</reference>
<dbReference type="PRINTS" id="PR00007">
    <property type="entry name" value="COMPLEMNTC1Q"/>
</dbReference>
<name>A0A8C6WVQ1_9GOBI</name>
<keyword evidence="2" id="KW-0964">Secreted</keyword>
<dbReference type="InterPro" id="IPR050822">
    <property type="entry name" value="Cerebellin_Synaptic_Org"/>
</dbReference>
<organism evidence="7 8">
    <name type="scientific">Neogobius melanostomus</name>
    <name type="common">round goby</name>
    <dbReference type="NCBI Taxonomy" id="47308"/>
    <lineage>
        <taxon>Eukaryota</taxon>
        <taxon>Metazoa</taxon>
        <taxon>Chordata</taxon>
        <taxon>Craniata</taxon>
        <taxon>Vertebrata</taxon>
        <taxon>Euteleostomi</taxon>
        <taxon>Actinopterygii</taxon>
        <taxon>Neopterygii</taxon>
        <taxon>Teleostei</taxon>
        <taxon>Neoteleostei</taxon>
        <taxon>Acanthomorphata</taxon>
        <taxon>Gobiaria</taxon>
        <taxon>Gobiiformes</taxon>
        <taxon>Gobioidei</taxon>
        <taxon>Gobiidae</taxon>
        <taxon>Benthophilinae</taxon>
        <taxon>Neogobiini</taxon>
        <taxon>Neogobius</taxon>
    </lineage>
</organism>
<dbReference type="GO" id="GO:0005576">
    <property type="term" value="C:extracellular region"/>
    <property type="evidence" value="ECO:0007669"/>
    <property type="project" value="UniProtKB-SubCell"/>
</dbReference>
<reference evidence="7" key="2">
    <citation type="submission" date="2025-09" db="UniProtKB">
        <authorList>
            <consortium name="Ensembl"/>
        </authorList>
    </citation>
    <scope>IDENTIFICATION</scope>
</reference>
<evidence type="ECO:0000256" key="2">
    <source>
        <dbReference type="ARBA" id="ARBA00022525"/>
    </source>
</evidence>
<evidence type="ECO:0000256" key="5">
    <source>
        <dbReference type="SAM" id="SignalP"/>
    </source>
</evidence>
<feature type="domain" description="C1q" evidence="6">
    <location>
        <begin position="123"/>
        <end position="261"/>
    </location>
</feature>
<evidence type="ECO:0000313" key="8">
    <source>
        <dbReference type="Proteomes" id="UP000694523"/>
    </source>
</evidence>
<dbReference type="Ensembl" id="ENSNMLT00000039036.1">
    <property type="protein sequence ID" value="ENSNMLP00000035056.1"/>
    <property type="gene ID" value="ENSNMLG00000021761.1"/>
</dbReference>
<dbReference type="Proteomes" id="UP000694523">
    <property type="component" value="Unplaced"/>
</dbReference>
<accession>A0A8C6WVQ1</accession>
<dbReference type="AlphaFoldDB" id="A0A8C6WVQ1"/>
<evidence type="ECO:0000256" key="1">
    <source>
        <dbReference type="ARBA" id="ARBA00004613"/>
    </source>
</evidence>
<dbReference type="PANTHER" id="PTHR22923">
    <property type="entry name" value="CEREBELLIN-RELATED"/>
    <property type="match status" value="1"/>
</dbReference>
<dbReference type="InterPro" id="IPR008983">
    <property type="entry name" value="Tumour_necrosis_fac-like_dom"/>
</dbReference>
<dbReference type="SMART" id="SM00110">
    <property type="entry name" value="C1Q"/>
    <property type="match status" value="1"/>
</dbReference>
<keyword evidence="3 5" id="KW-0732">Signal</keyword>
<evidence type="ECO:0000313" key="7">
    <source>
        <dbReference type="Ensembl" id="ENSNMLP00000035056.1"/>
    </source>
</evidence>
<dbReference type="PANTHER" id="PTHR22923:SF102">
    <property type="entry name" value="CEREBELLIN 13-RELATED"/>
    <property type="match status" value="1"/>
</dbReference>
<sequence length="261" mass="28632">MERVSVLCLSLLFCSLSGAELQDNEIIEQREVSPESVNVPEPQPCPSDLHAVLREMSVKLAKYEVKLEHLQTLNQEQNAKLAKYEVTDLRLIGFASAQASELKSLKTRTNVTENQVESLRRDRAVGQVAFSASLLESGSGTLGPINARTTLVFKHVVSNIGKAYSPHTGIFTAPVRGAYHFEFYIVAFGGSHSSAVGLVKNGEHIFVAGEHQTNGWGTAANGVTLLLEAGDVVFLRLWKNRVIHDNENHHSSFSGHLLFPM</sequence>
<evidence type="ECO:0000259" key="6">
    <source>
        <dbReference type="PROSITE" id="PS50871"/>
    </source>
</evidence>
<dbReference type="PROSITE" id="PS50871">
    <property type="entry name" value="C1Q"/>
    <property type="match status" value="1"/>
</dbReference>
<keyword evidence="4" id="KW-0175">Coiled coil</keyword>
<feature type="coiled-coil region" evidence="4">
    <location>
        <begin position="53"/>
        <end position="122"/>
    </location>
</feature>
<keyword evidence="8" id="KW-1185">Reference proteome</keyword>
<feature type="chain" id="PRO_5034902891" description="C1q domain-containing protein" evidence="5">
    <location>
        <begin position="22"/>
        <end position="261"/>
    </location>
</feature>
<dbReference type="SUPFAM" id="SSF49842">
    <property type="entry name" value="TNF-like"/>
    <property type="match status" value="1"/>
</dbReference>
<dbReference type="InterPro" id="IPR001073">
    <property type="entry name" value="C1q_dom"/>
</dbReference>
<evidence type="ECO:0000256" key="4">
    <source>
        <dbReference type="SAM" id="Coils"/>
    </source>
</evidence>
<dbReference type="Pfam" id="PF00386">
    <property type="entry name" value="C1q"/>
    <property type="match status" value="1"/>
</dbReference>
<evidence type="ECO:0000256" key="3">
    <source>
        <dbReference type="ARBA" id="ARBA00022729"/>
    </source>
</evidence>
<feature type="signal peptide" evidence="5">
    <location>
        <begin position="1"/>
        <end position="21"/>
    </location>
</feature>
<proteinExistence type="predicted"/>
<protein>
    <recommendedName>
        <fullName evidence="6">C1q domain-containing protein</fullName>
    </recommendedName>
</protein>
<dbReference type="Gene3D" id="2.60.120.40">
    <property type="match status" value="1"/>
</dbReference>